<dbReference type="EMBL" id="CP075546">
    <property type="protein sequence ID" value="QVV87725.1"/>
    <property type="molecule type" value="Genomic_DNA"/>
</dbReference>
<dbReference type="InterPro" id="IPR019240">
    <property type="entry name" value="DUF2196"/>
</dbReference>
<gene>
    <name evidence="1" type="ORF">KHC33_10180</name>
</gene>
<reference evidence="1 2" key="1">
    <citation type="submission" date="2021-05" db="EMBL/GenBank/DDBJ databases">
        <title>A novel Methanospirillum isolate from a pyrite-forming mixed culture.</title>
        <authorList>
            <person name="Bunk B."/>
            <person name="Sproer C."/>
            <person name="Spring S."/>
            <person name="Pester M."/>
        </authorList>
    </citation>
    <scope>NUCLEOTIDE SEQUENCE [LARGE SCALE GENOMIC DNA]</scope>
    <source>
        <strain evidence="1 2">J.3.6.1-F.2.7.3</strain>
    </source>
</reference>
<name>A0A8E7AUW9_9EURY</name>
<organism evidence="1 2">
    <name type="scientific">Methanospirillum purgamenti</name>
    <dbReference type="NCBI Taxonomy" id="2834276"/>
    <lineage>
        <taxon>Archaea</taxon>
        <taxon>Methanobacteriati</taxon>
        <taxon>Methanobacteriota</taxon>
        <taxon>Stenosarchaea group</taxon>
        <taxon>Methanomicrobia</taxon>
        <taxon>Methanomicrobiales</taxon>
        <taxon>Methanospirillaceae</taxon>
        <taxon>Methanospirillum</taxon>
    </lineage>
</organism>
<dbReference type="AlphaFoldDB" id="A0A8E7AUW9"/>
<keyword evidence="2" id="KW-1185">Reference proteome</keyword>
<evidence type="ECO:0000313" key="2">
    <source>
        <dbReference type="Proteomes" id="UP000680656"/>
    </source>
</evidence>
<dbReference type="KEGG" id="mrtj:KHC33_10180"/>
<dbReference type="PANTHER" id="PTHR40069:SF1">
    <property type="entry name" value="YWBE PROTEIN"/>
    <property type="match status" value="1"/>
</dbReference>
<proteinExistence type="predicted"/>
<protein>
    <submittedName>
        <fullName evidence="1">YwbE family protein</fullName>
    </submittedName>
</protein>
<sequence>MKEHETILKTGLNGKNRSQIRTGLCVDIIQKQDQRSGKTTRGIVRDILTRSPTHPHGIKVRLVSGQVGRVSLIIPCEPEKE</sequence>
<dbReference type="NCBIfam" id="TIGR03833">
    <property type="entry name" value="YwbE family protein"/>
    <property type="match status" value="1"/>
</dbReference>
<evidence type="ECO:0000313" key="1">
    <source>
        <dbReference type="EMBL" id="QVV87725.1"/>
    </source>
</evidence>
<dbReference type="Proteomes" id="UP000680656">
    <property type="component" value="Chromosome"/>
</dbReference>
<dbReference type="PANTHER" id="PTHR40069">
    <property type="entry name" value="YWBE PROTEIN"/>
    <property type="match status" value="1"/>
</dbReference>
<dbReference type="Pfam" id="PF09962">
    <property type="entry name" value="DUF2196"/>
    <property type="match status" value="1"/>
</dbReference>
<accession>A0A8E7AUW9</accession>